<dbReference type="Gene3D" id="3.10.300.10">
    <property type="entry name" value="Methylpurine-DNA glycosylase (MPG)"/>
    <property type="match status" value="2"/>
</dbReference>
<keyword evidence="7" id="KW-1185">Reference proteome</keyword>
<evidence type="ECO:0000313" key="7">
    <source>
        <dbReference type="Proteomes" id="UP001056426"/>
    </source>
</evidence>
<dbReference type="Pfam" id="PF02245">
    <property type="entry name" value="Pur_DNA_glyco"/>
    <property type="match status" value="1"/>
</dbReference>
<evidence type="ECO:0000256" key="4">
    <source>
        <dbReference type="ARBA" id="ARBA00023204"/>
    </source>
</evidence>
<dbReference type="Proteomes" id="UP001056426">
    <property type="component" value="Chromosome"/>
</dbReference>
<dbReference type="PANTHER" id="PTHR10429:SF0">
    <property type="entry name" value="DNA-3-METHYLADENINE GLYCOSYLASE"/>
    <property type="match status" value="1"/>
</dbReference>
<dbReference type="GO" id="GO:0003905">
    <property type="term" value="F:alkylbase DNA N-glycosylase activity"/>
    <property type="evidence" value="ECO:0007669"/>
    <property type="project" value="InterPro"/>
</dbReference>
<keyword evidence="3 5" id="KW-0378">Hydrolase</keyword>
<keyword evidence="6" id="KW-0326">Glycosidase</keyword>
<dbReference type="EC" id="3.2.2.-" evidence="5"/>
<evidence type="ECO:0000313" key="6">
    <source>
        <dbReference type="EMBL" id="URW80806.1"/>
    </source>
</evidence>
<gene>
    <name evidence="6" type="ORF">M9189_05500</name>
</gene>
<dbReference type="AlphaFoldDB" id="A0A9J6ZT85"/>
<proteinExistence type="inferred from homology"/>
<dbReference type="GO" id="GO:0003677">
    <property type="term" value="F:DNA binding"/>
    <property type="evidence" value="ECO:0007669"/>
    <property type="project" value="InterPro"/>
</dbReference>
<dbReference type="InterPro" id="IPR003180">
    <property type="entry name" value="MPG"/>
</dbReference>
<dbReference type="InterPro" id="IPR011034">
    <property type="entry name" value="Formyl_transferase-like_C_sf"/>
</dbReference>
<protein>
    <recommendedName>
        <fullName evidence="5">Putative 3-methyladenine DNA glycosylase</fullName>
        <ecNumber evidence="5">3.2.2.-</ecNumber>
    </recommendedName>
</protein>
<dbReference type="KEGG" id="alkq:M9189_05500"/>
<dbReference type="HAMAP" id="MF_00527">
    <property type="entry name" value="3MGH"/>
    <property type="match status" value="1"/>
</dbReference>
<reference evidence="6" key="1">
    <citation type="submission" date="2022-05" db="EMBL/GenBank/DDBJ databases">
        <authorList>
            <person name="Sun X."/>
        </authorList>
    </citation>
    <scope>NUCLEOTIDE SEQUENCE</scope>
    <source>
        <strain evidence="6">Ai-910</strain>
    </source>
</reference>
<dbReference type="EMBL" id="CP098400">
    <property type="protein sequence ID" value="URW80806.1"/>
    <property type="molecule type" value="Genomic_DNA"/>
</dbReference>
<dbReference type="InterPro" id="IPR036995">
    <property type="entry name" value="MPG_sf"/>
</dbReference>
<dbReference type="SUPFAM" id="SSF50486">
    <property type="entry name" value="FMT C-terminal domain-like"/>
    <property type="match status" value="1"/>
</dbReference>
<organism evidence="6 7">
    <name type="scientific">Xiashengella succiniciproducens</name>
    <dbReference type="NCBI Taxonomy" id="2949635"/>
    <lineage>
        <taxon>Bacteria</taxon>
        <taxon>Pseudomonadati</taxon>
        <taxon>Bacteroidota</taxon>
        <taxon>Bacteroidia</taxon>
        <taxon>Marinilabiliales</taxon>
        <taxon>Marinilabiliaceae</taxon>
        <taxon>Xiashengella</taxon>
    </lineage>
</organism>
<evidence type="ECO:0000256" key="5">
    <source>
        <dbReference type="HAMAP-Rule" id="MF_00527"/>
    </source>
</evidence>
<evidence type="ECO:0000256" key="3">
    <source>
        <dbReference type="ARBA" id="ARBA00022801"/>
    </source>
</evidence>
<comment type="similarity">
    <text evidence="1 5">Belongs to the DNA glycosylase MPG family.</text>
</comment>
<keyword evidence="4 5" id="KW-0234">DNA repair</keyword>
<sequence>MNRTEGRLPAEYFRKDALDLAPEFLGLQLVRRFDNGEELVLDLTEVEIYRGEEDLGCHASKGRTQRTDMLYHEGGKVYVYLIYGMYWLLNIVTGPADHPQALLIRGSRQIYGPGRIGRLLQLDKSFYGENVGCSDRLWLRENPAFQILTPYVVPATPTGTPGIIHTTLGDIITAPRIGIDYAGPNWSKIPWRFTLHYTP</sequence>
<keyword evidence="2 5" id="KW-0227">DNA damage</keyword>
<accession>A0A9J6ZT85</accession>
<name>A0A9J6ZT85_9BACT</name>
<evidence type="ECO:0000256" key="1">
    <source>
        <dbReference type="ARBA" id="ARBA00009232"/>
    </source>
</evidence>
<reference evidence="6" key="2">
    <citation type="submission" date="2022-06" db="EMBL/GenBank/DDBJ databases">
        <title>Xiashengella guii gen. nov. sp. nov., a bacterium isolated form anaerobic digestion tank.</title>
        <authorList>
            <person name="Huang H."/>
        </authorList>
    </citation>
    <scope>NUCLEOTIDE SEQUENCE</scope>
    <source>
        <strain evidence="6">Ai-910</strain>
    </source>
</reference>
<dbReference type="GO" id="GO:0006284">
    <property type="term" value="P:base-excision repair"/>
    <property type="evidence" value="ECO:0007669"/>
    <property type="project" value="InterPro"/>
</dbReference>
<evidence type="ECO:0000256" key="2">
    <source>
        <dbReference type="ARBA" id="ARBA00022763"/>
    </source>
</evidence>
<dbReference type="PANTHER" id="PTHR10429">
    <property type="entry name" value="DNA-3-METHYLADENINE GLYCOSYLASE"/>
    <property type="match status" value="1"/>
</dbReference>
<dbReference type="RefSeq" id="WP_250725240.1">
    <property type="nucleotide sequence ID" value="NZ_CP098400.1"/>
</dbReference>